<protein>
    <recommendedName>
        <fullName evidence="4">Ankyrin repeat domain-containing protein</fullName>
    </recommendedName>
</protein>
<gene>
    <name evidence="2" type="ORF">HK105_207832</name>
</gene>
<dbReference type="Gene3D" id="1.25.40.20">
    <property type="entry name" value="Ankyrin repeat-containing domain"/>
    <property type="match status" value="1"/>
</dbReference>
<dbReference type="Pfam" id="PF13637">
    <property type="entry name" value="Ank_4"/>
    <property type="match status" value="1"/>
</dbReference>
<dbReference type="InterPro" id="IPR002110">
    <property type="entry name" value="Ankyrin_rpt"/>
</dbReference>
<dbReference type="SUPFAM" id="SSF48403">
    <property type="entry name" value="Ankyrin repeat"/>
    <property type="match status" value="1"/>
</dbReference>
<organism evidence="2 3">
    <name type="scientific">Polyrhizophydium stewartii</name>
    <dbReference type="NCBI Taxonomy" id="2732419"/>
    <lineage>
        <taxon>Eukaryota</taxon>
        <taxon>Fungi</taxon>
        <taxon>Fungi incertae sedis</taxon>
        <taxon>Chytridiomycota</taxon>
        <taxon>Chytridiomycota incertae sedis</taxon>
        <taxon>Chytridiomycetes</taxon>
        <taxon>Rhizophydiales</taxon>
        <taxon>Rhizophydiales incertae sedis</taxon>
        <taxon>Polyrhizophydium</taxon>
    </lineage>
</organism>
<dbReference type="Proteomes" id="UP001527925">
    <property type="component" value="Unassembled WGS sequence"/>
</dbReference>
<evidence type="ECO:0000313" key="3">
    <source>
        <dbReference type="Proteomes" id="UP001527925"/>
    </source>
</evidence>
<dbReference type="PANTHER" id="PTHR46586:SF3">
    <property type="entry name" value="ANKYRIN REPEAT-CONTAINING PROTEIN"/>
    <property type="match status" value="1"/>
</dbReference>
<dbReference type="EMBL" id="JADGIZ020000059">
    <property type="protein sequence ID" value="KAL2912724.1"/>
    <property type="molecule type" value="Genomic_DNA"/>
</dbReference>
<dbReference type="PANTHER" id="PTHR46586">
    <property type="entry name" value="ANKYRIN REPEAT-CONTAINING PROTEIN"/>
    <property type="match status" value="1"/>
</dbReference>
<dbReference type="InterPro" id="IPR052050">
    <property type="entry name" value="SecEffector_AnkRepeat"/>
</dbReference>
<sequence>MQPEPDPAPHAPAADAGRNAPTASHWDRLPLEMRRAVLAAAGPLTQWVQGELADPTGSQVAGIWGDALALEWPLERLRGLPAAAVPAKTLLRAASPAALAAASRLRLHGHADDVAVAAVARGWLDWLPPAAAASPAALVLLAAAAGNTPLLKQWLVPAADPREAAAEAAVRAAAMGHVEAVAAARGVLGGDRLPPAVLDTAAAAGELPLVCWLTLDTGDPCTTAAMDGAAANGHLAVVEFLHENRLEGCTAAAMDLAATNGHLDVVVWLHTNRTEGCSDEAIDGAVRNGHVDVAKYLWPQRPYQPFPRVVYEAAFNGHTRVLEWAVATDPDMLRGYVMLRTAGKGGHIDAINWALANYPDVSRGEVIAGALEYLNIEIAEQLLGCRIEDSDTSGTLYYAAIDSLNIPLIKRFMVGRDSRTVKRMQETIVLTAMRRNAPHMLDWAFDEFPFRARRVIWNDCIEVKGCVRRPILLSIEEYAAMRGTTADRLVAPQWMMRTSF</sequence>
<evidence type="ECO:0000313" key="2">
    <source>
        <dbReference type="EMBL" id="KAL2912724.1"/>
    </source>
</evidence>
<reference evidence="2 3" key="1">
    <citation type="submission" date="2023-09" db="EMBL/GenBank/DDBJ databases">
        <title>Pangenome analysis of Batrachochytrium dendrobatidis and related Chytrids.</title>
        <authorList>
            <person name="Yacoub M.N."/>
            <person name="Stajich J.E."/>
            <person name="James T.Y."/>
        </authorList>
    </citation>
    <scope>NUCLEOTIDE SEQUENCE [LARGE SCALE GENOMIC DNA]</scope>
    <source>
        <strain evidence="2 3">JEL0888</strain>
    </source>
</reference>
<feature type="compositionally biased region" description="Low complexity" evidence="1">
    <location>
        <begin position="11"/>
        <end position="23"/>
    </location>
</feature>
<feature type="region of interest" description="Disordered" evidence="1">
    <location>
        <begin position="1"/>
        <end position="25"/>
    </location>
</feature>
<keyword evidence="3" id="KW-1185">Reference proteome</keyword>
<proteinExistence type="predicted"/>
<evidence type="ECO:0000256" key="1">
    <source>
        <dbReference type="SAM" id="MobiDB-lite"/>
    </source>
</evidence>
<feature type="compositionally biased region" description="Pro residues" evidence="1">
    <location>
        <begin position="1"/>
        <end position="10"/>
    </location>
</feature>
<name>A0ABR4MZR3_9FUNG</name>
<comment type="caution">
    <text evidence="2">The sequence shown here is derived from an EMBL/GenBank/DDBJ whole genome shotgun (WGS) entry which is preliminary data.</text>
</comment>
<dbReference type="InterPro" id="IPR036770">
    <property type="entry name" value="Ankyrin_rpt-contain_sf"/>
</dbReference>
<accession>A0ABR4MZR3</accession>
<evidence type="ECO:0008006" key="4">
    <source>
        <dbReference type="Google" id="ProtNLM"/>
    </source>
</evidence>